<dbReference type="PANTHER" id="PTHR12395">
    <property type="entry name" value="DOM-3 RELATED"/>
    <property type="match status" value="1"/>
</dbReference>
<keyword evidence="7" id="KW-0539">Nucleus</keyword>
<dbReference type="PANTHER" id="PTHR12395:SF9">
    <property type="entry name" value="DECAPPING AND EXORIBONUCLEASE PROTEIN"/>
    <property type="match status" value="1"/>
</dbReference>
<dbReference type="GO" id="GO:0110155">
    <property type="term" value="P:NAD-cap decapping"/>
    <property type="evidence" value="ECO:0007669"/>
    <property type="project" value="TreeGrafter"/>
</dbReference>
<dbReference type="Proteomes" id="UP000799766">
    <property type="component" value="Unassembled WGS sequence"/>
</dbReference>
<dbReference type="GO" id="GO:0000956">
    <property type="term" value="P:nuclear-transcribed mRNA catabolic process"/>
    <property type="evidence" value="ECO:0007669"/>
    <property type="project" value="TreeGrafter"/>
</dbReference>
<keyword evidence="7" id="KW-0547">Nucleotide-binding</keyword>
<evidence type="ECO:0000313" key="9">
    <source>
        <dbReference type="EMBL" id="KAF2457130.1"/>
    </source>
</evidence>
<gene>
    <name evidence="9" type="ORF">BDY21DRAFT_371948</name>
</gene>
<dbReference type="GO" id="GO:0003723">
    <property type="term" value="F:RNA binding"/>
    <property type="evidence" value="ECO:0007669"/>
    <property type="project" value="UniProtKB-KW"/>
</dbReference>
<comment type="similarity">
    <text evidence="2 7">Belongs to the DXO/Dom3Z family.</text>
</comment>
<evidence type="ECO:0000259" key="8">
    <source>
        <dbReference type="Pfam" id="PF08652"/>
    </source>
</evidence>
<dbReference type="GO" id="GO:0004518">
    <property type="term" value="F:nuclease activity"/>
    <property type="evidence" value="ECO:0007669"/>
    <property type="project" value="UniProtKB-KW"/>
</dbReference>
<dbReference type="GO" id="GO:0046872">
    <property type="term" value="F:metal ion binding"/>
    <property type="evidence" value="ECO:0007669"/>
    <property type="project" value="UniProtKB-KW"/>
</dbReference>
<sequence>MANTVPREFACFSRDEARNLSFDSSAVKYYYPPPLPIDLKPGYDKHVKPDDGRDNHLDALLSTITDWEKREGEKCEADFITWRGMMTKLLTAVYDSRDGFSMHVTSFQGTIFIEEDYEYKMAGEARRNSQPGHQRGGLTPQMMVYFGSKFEKLALLPDIWDNCSRDLIEGREHEIPGNFTEYCSVVKCCFGGEHSTVFGGEVDAVWDEKPENPQDSPVNWVELKVTSRPPGRRGNQEVWQLKLLKYWAQSYLLGVPKVIVGFRDNQGILHEIQEWETQKIPEMAVRWSPAVCYNALVQILTFLRDNVGTDSGFFKLERQPSGQFITLTRISDNGPEKILSKEFLEWRKQFE</sequence>
<comment type="catalytic activity">
    <reaction evidence="3">
        <text>a 5'-end (N(7)-methyl 5'-triphosphoguanosine)-ribonucleoside-ribonucleotide in mRNA + H2O = a (N(7)-methyl 5'-triphosphoguanosine)-nucleoside + a 5'-end phospho-ribonucleoside in mRNA + H(+)</text>
        <dbReference type="Rhea" id="RHEA:66928"/>
        <dbReference type="Rhea" id="RHEA-COMP:15692"/>
        <dbReference type="Rhea" id="RHEA-COMP:17313"/>
        <dbReference type="ChEBI" id="CHEBI:15377"/>
        <dbReference type="ChEBI" id="CHEBI:15378"/>
        <dbReference type="ChEBI" id="CHEBI:138282"/>
        <dbReference type="ChEBI" id="CHEBI:172876"/>
        <dbReference type="ChEBI" id="CHEBI:172877"/>
    </reaction>
    <physiologicalReaction direction="left-to-right" evidence="3">
        <dbReference type="Rhea" id="RHEA:66929"/>
    </physiologicalReaction>
</comment>
<dbReference type="AlphaFoldDB" id="A0A6A6NZI1"/>
<name>A0A6A6NZI1_9PEZI</name>
<evidence type="ECO:0000256" key="2">
    <source>
        <dbReference type="ARBA" id="ARBA00006562"/>
    </source>
</evidence>
<dbReference type="OrthoDB" id="5853397at2759"/>
<proteinExistence type="inferred from homology"/>
<keyword evidence="7" id="KW-0479">Metal-binding</keyword>
<comment type="function">
    <text evidence="5">Decapping enzyme for NAD-capped RNAs: specifically hydrolyzes the nicotinamide adenine dinucleotide (NAD) cap from a subset of RNAs by removing the entire NAD moiety from the 5'-end of an NAD-capped RNA. The NAD-cap is present at the 5'-end of some RNAs and snoRNAs. In contrast to the canonical 5'-end N7 methylguanosine (m7G) cap, the NAD cap promotes mRNA decay. Also acts as a non-canonical decapping enzyme that removes the entire cap structure of m7G capped or incompletely capped RNAs. Has decapping activity toward incomplete 5'-end m7G cap mRNAs such as unmethylated 5'-end-capped RNA (cap0), while it has no activity toward 2'-O-ribose methylated m7G cap (cap1). Also possesses RNA 5'-pyrophosphohydrolase activity by hydrolyzing the 5'-end triphosphate to release pyrophosphates. Stimulates exoribonuclease activity of Rat1, allowing it to degrade RNAs with stable secondary structure more effectively.</text>
</comment>
<comment type="catalytic activity">
    <reaction evidence="4">
        <text>a 5'-end triphospho-ribonucleoside in mRNA + H2O = a 5'-end phospho-ribonucleoside in mRNA + diphosphate + H(+)</text>
        <dbReference type="Rhea" id="RHEA:78683"/>
        <dbReference type="Rhea" id="RHEA-COMP:15692"/>
        <dbReference type="Rhea" id="RHEA-COMP:17164"/>
        <dbReference type="ChEBI" id="CHEBI:15377"/>
        <dbReference type="ChEBI" id="CHEBI:15378"/>
        <dbReference type="ChEBI" id="CHEBI:33019"/>
        <dbReference type="ChEBI" id="CHEBI:138282"/>
        <dbReference type="ChEBI" id="CHEBI:167618"/>
    </reaction>
    <physiologicalReaction direction="left-to-right" evidence="4">
        <dbReference type="Rhea" id="RHEA:78684"/>
    </physiologicalReaction>
</comment>
<keyword evidence="7" id="KW-0540">Nuclease</keyword>
<keyword evidence="10" id="KW-1185">Reference proteome</keyword>
<feature type="domain" description="RAI1-like" evidence="8">
    <location>
        <begin position="5"/>
        <end position="343"/>
    </location>
</feature>
<keyword evidence="7" id="KW-0378">Hydrolase</keyword>
<comment type="catalytic activity">
    <reaction evidence="6">
        <text>a 5'-end NAD(+)-phospho-ribonucleoside in mRNA + H2O = a 5'-end phospho-ribonucleoside in mRNA + NAD(+) + H(+)</text>
        <dbReference type="Rhea" id="RHEA:60880"/>
        <dbReference type="Rhea" id="RHEA-COMP:15692"/>
        <dbReference type="Rhea" id="RHEA-COMP:15698"/>
        <dbReference type="ChEBI" id="CHEBI:15377"/>
        <dbReference type="ChEBI" id="CHEBI:15378"/>
        <dbReference type="ChEBI" id="CHEBI:57540"/>
        <dbReference type="ChEBI" id="CHEBI:138282"/>
        <dbReference type="ChEBI" id="CHEBI:144029"/>
    </reaction>
    <physiologicalReaction direction="left-to-right" evidence="6">
        <dbReference type="Rhea" id="RHEA:60881"/>
    </physiologicalReaction>
</comment>
<evidence type="ECO:0000313" key="10">
    <source>
        <dbReference type="Proteomes" id="UP000799766"/>
    </source>
</evidence>
<dbReference type="EC" id="3.6.1.-" evidence="7"/>
<dbReference type="EMBL" id="MU001681">
    <property type="protein sequence ID" value="KAF2457130.1"/>
    <property type="molecule type" value="Genomic_DNA"/>
</dbReference>
<dbReference type="GO" id="GO:0034353">
    <property type="term" value="F:mRNA 5'-diphosphatase activity"/>
    <property type="evidence" value="ECO:0007669"/>
    <property type="project" value="TreeGrafter"/>
</dbReference>
<dbReference type="Pfam" id="PF08652">
    <property type="entry name" value="RAI1"/>
    <property type="match status" value="1"/>
</dbReference>
<protein>
    <recommendedName>
        <fullName evidence="7">Decapping nuclease</fullName>
        <ecNumber evidence="7">3.6.1.-</ecNumber>
    </recommendedName>
</protein>
<evidence type="ECO:0000256" key="1">
    <source>
        <dbReference type="ARBA" id="ARBA00001968"/>
    </source>
</evidence>
<evidence type="ECO:0000256" key="7">
    <source>
        <dbReference type="RuleBase" id="RU367113"/>
    </source>
</evidence>
<reference evidence="9" key="1">
    <citation type="journal article" date="2020" name="Stud. Mycol.">
        <title>101 Dothideomycetes genomes: a test case for predicting lifestyles and emergence of pathogens.</title>
        <authorList>
            <person name="Haridas S."/>
            <person name="Albert R."/>
            <person name="Binder M."/>
            <person name="Bloem J."/>
            <person name="Labutti K."/>
            <person name="Salamov A."/>
            <person name="Andreopoulos B."/>
            <person name="Baker S."/>
            <person name="Barry K."/>
            <person name="Bills G."/>
            <person name="Bluhm B."/>
            <person name="Cannon C."/>
            <person name="Castanera R."/>
            <person name="Culley D."/>
            <person name="Daum C."/>
            <person name="Ezra D."/>
            <person name="Gonzalez J."/>
            <person name="Henrissat B."/>
            <person name="Kuo A."/>
            <person name="Liang C."/>
            <person name="Lipzen A."/>
            <person name="Lutzoni F."/>
            <person name="Magnuson J."/>
            <person name="Mondo S."/>
            <person name="Nolan M."/>
            <person name="Ohm R."/>
            <person name="Pangilinan J."/>
            <person name="Park H.-J."/>
            <person name="Ramirez L."/>
            <person name="Alfaro M."/>
            <person name="Sun H."/>
            <person name="Tritt A."/>
            <person name="Yoshinaga Y."/>
            <person name="Zwiers L.-H."/>
            <person name="Turgeon B."/>
            <person name="Goodwin S."/>
            <person name="Spatafora J."/>
            <person name="Crous P."/>
            <person name="Grigoriev I."/>
        </authorList>
    </citation>
    <scope>NUCLEOTIDE SEQUENCE</scope>
    <source>
        <strain evidence="9">ATCC 16933</strain>
    </source>
</reference>
<evidence type="ECO:0000256" key="3">
    <source>
        <dbReference type="ARBA" id="ARBA00044676"/>
    </source>
</evidence>
<dbReference type="InterPro" id="IPR013961">
    <property type="entry name" value="RAI1"/>
</dbReference>
<evidence type="ECO:0000256" key="5">
    <source>
        <dbReference type="ARBA" id="ARBA00046211"/>
    </source>
</evidence>
<dbReference type="GO" id="GO:0005829">
    <property type="term" value="C:cytosol"/>
    <property type="evidence" value="ECO:0007669"/>
    <property type="project" value="TreeGrafter"/>
</dbReference>
<comment type="subcellular location">
    <subcellularLocation>
        <location evidence="7">Nucleus</location>
    </subcellularLocation>
</comment>
<evidence type="ECO:0000256" key="6">
    <source>
        <dbReference type="ARBA" id="ARBA00048124"/>
    </source>
</evidence>
<dbReference type="InterPro" id="IPR039039">
    <property type="entry name" value="RAI1-like_fam"/>
</dbReference>
<evidence type="ECO:0000256" key="4">
    <source>
        <dbReference type="ARBA" id="ARBA00044692"/>
    </source>
</evidence>
<organism evidence="9 10">
    <name type="scientific">Lineolata rhizophorae</name>
    <dbReference type="NCBI Taxonomy" id="578093"/>
    <lineage>
        <taxon>Eukaryota</taxon>
        <taxon>Fungi</taxon>
        <taxon>Dikarya</taxon>
        <taxon>Ascomycota</taxon>
        <taxon>Pezizomycotina</taxon>
        <taxon>Dothideomycetes</taxon>
        <taxon>Dothideomycetes incertae sedis</taxon>
        <taxon>Lineolatales</taxon>
        <taxon>Lineolataceae</taxon>
        <taxon>Lineolata</taxon>
    </lineage>
</organism>
<dbReference type="GO" id="GO:0000166">
    <property type="term" value="F:nucleotide binding"/>
    <property type="evidence" value="ECO:0007669"/>
    <property type="project" value="UniProtKB-KW"/>
</dbReference>
<dbReference type="GO" id="GO:0005634">
    <property type="term" value="C:nucleus"/>
    <property type="evidence" value="ECO:0007669"/>
    <property type="project" value="UniProtKB-SubCell"/>
</dbReference>
<keyword evidence="7" id="KW-0694">RNA-binding</keyword>
<accession>A0A6A6NZI1</accession>
<comment type="cofactor">
    <cofactor evidence="1 7">
        <name>a divalent metal cation</name>
        <dbReference type="ChEBI" id="CHEBI:60240"/>
    </cofactor>
</comment>